<dbReference type="CDD" id="cd00158">
    <property type="entry name" value="RHOD"/>
    <property type="match status" value="1"/>
</dbReference>
<dbReference type="Proteomes" id="UP000187499">
    <property type="component" value="Chromosome"/>
</dbReference>
<dbReference type="Gene3D" id="3.40.250.10">
    <property type="entry name" value="Rhodanese-like domain"/>
    <property type="match status" value="1"/>
</dbReference>
<dbReference type="InterPro" id="IPR036873">
    <property type="entry name" value="Rhodanese-like_dom_sf"/>
</dbReference>
<organism evidence="2 3">
    <name type="scientific">Companilactobacillus allii</name>
    <dbReference type="NCBI Taxonomy" id="1847728"/>
    <lineage>
        <taxon>Bacteria</taxon>
        <taxon>Bacillati</taxon>
        <taxon>Bacillota</taxon>
        <taxon>Bacilli</taxon>
        <taxon>Lactobacillales</taxon>
        <taxon>Lactobacillaceae</taxon>
        <taxon>Companilactobacillus</taxon>
    </lineage>
</organism>
<evidence type="ECO:0000313" key="2">
    <source>
        <dbReference type="EMBL" id="APX72183.1"/>
    </source>
</evidence>
<dbReference type="InterPro" id="IPR001763">
    <property type="entry name" value="Rhodanese-like_dom"/>
</dbReference>
<dbReference type="PANTHER" id="PTHR43031:SF7">
    <property type="entry name" value="NITRIC OXIDE REDUCTASE FLRD-NAD(+) REDUCTASE"/>
    <property type="match status" value="1"/>
</dbReference>
<dbReference type="SMART" id="SM00450">
    <property type="entry name" value="RHOD"/>
    <property type="match status" value="1"/>
</dbReference>
<keyword evidence="3" id="KW-1185">Reference proteome</keyword>
<name>A0A1P8Q2T8_9LACO</name>
<sequence>MSIFTKIDNISIADFKKILPNHPNVIDVRRVDEFNEGHIIGAASVPYKTINQYKPVGKTYIICHSGVNSRKSAKKLTAKGYDVVNILGGMIEWDGEVAKGNK</sequence>
<protein>
    <recommendedName>
        <fullName evidence="1">Rhodanese domain-containing protein</fullName>
    </recommendedName>
</protein>
<dbReference type="PANTHER" id="PTHR43031">
    <property type="entry name" value="FAD-DEPENDENT OXIDOREDUCTASE"/>
    <property type="match status" value="1"/>
</dbReference>
<dbReference type="InterPro" id="IPR050229">
    <property type="entry name" value="GlpE_sulfurtransferase"/>
</dbReference>
<dbReference type="KEGG" id="lalw:BTM29_06265"/>
<dbReference type="PROSITE" id="PS50206">
    <property type="entry name" value="RHODANESE_3"/>
    <property type="match status" value="1"/>
</dbReference>
<proteinExistence type="predicted"/>
<evidence type="ECO:0000313" key="3">
    <source>
        <dbReference type="Proteomes" id="UP000187499"/>
    </source>
</evidence>
<dbReference type="RefSeq" id="WP_076614769.1">
    <property type="nucleotide sequence ID" value="NZ_CP019323.1"/>
</dbReference>
<dbReference type="EMBL" id="CP019323">
    <property type="protein sequence ID" value="APX72183.1"/>
    <property type="molecule type" value="Genomic_DNA"/>
</dbReference>
<gene>
    <name evidence="2" type="ORF">BTM29_06265</name>
</gene>
<accession>A0A1P8Q2T8</accession>
<reference evidence="3" key="1">
    <citation type="submission" date="2016-12" db="EMBL/GenBank/DDBJ databases">
        <authorList>
            <person name="Jung M.Y."/>
            <person name="Lee S.H."/>
        </authorList>
    </citation>
    <scope>NUCLEOTIDE SEQUENCE [LARGE SCALE GENOMIC DNA]</scope>
    <source>
        <strain evidence="3">WiKim39</strain>
    </source>
</reference>
<dbReference type="AlphaFoldDB" id="A0A1P8Q2T8"/>
<dbReference type="Pfam" id="PF00581">
    <property type="entry name" value="Rhodanese"/>
    <property type="match status" value="1"/>
</dbReference>
<dbReference type="SUPFAM" id="SSF52821">
    <property type="entry name" value="Rhodanese/Cell cycle control phosphatase"/>
    <property type="match status" value="1"/>
</dbReference>
<evidence type="ECO:0000259" key="1">
    <source>
        <dbReference type="PROSITE" id="PS50206"/>
    </source>
</evidence>
<dbReference type="STRING" id="1847728.BTM29_06265"/>
<feature type="domain" description="Rhodanese" evidence="1">
    <location>
        <begin position="19"/>
        <end position="99"/>
    </location>
</feature>